<evidence type="ECO:0000256" key="1">
    <source>
        <dbReference type="SAM" id="MobiDB-lite"/>
    </source>
</evidence>
<organism evidence="2 3">
    <name type="scientific">Streptomyces chromofuscus</name>
    <dbReference type="NCBI Taxonomy" id="42881"/>
    <lineage>
        <taxon>Bacteria</taxon>
        <taxon>Bacillati</taxon>
        <taxon>Actinomycetota</taxon>
        <taxon>Actinomycetes</taxon>
        <taxon>Kitasatosporales</taxon>
        <taxon>Streptomycetaceae</taxon>
        <taxon>Streptomyces</taxon>
    </lineage>
</organism>
<gene>
    <name evidence="2" type="ORF">IPT68_10335</name>
</gene>
<protein>
    <submittedName>
        <fullName evidence="2">Regulator</fullName>
    </submittedName>
</protein>
<keyword evidence="3" id="KW-1185">Reference proteome</keyword>
<name>A0A7M2TEB4_STRCW</name>
<proteinExistence type="predicted"/>
<sequence length="478" mass="51913">MTERPAQRTPNRQLAALIAEAGFSNAGLARRVDQLGLEHGLDLRYDKTSVTRWLRGQQPRGTTPALIAEVFTRRLGRRLTAQDLGLDACAPVYAGLEFAAGPEEAVDIVSGLWRKDSGSHAELRKIAFTPAGLVVPSRDWLIGRADERVARGESPARVPAQGRPVVPQQRGRGERGGGHRVTSGDIAALRSVAELFRTLDNAYGGGHARQALVRYLEHELEPMLRGTYGEQTGRRLFAAAADLTRLAGWTSFDIAAHGLAQRYFVQALRLSQAAGDRAHGAYVLVTMSRQAVYLSHGREAVQLARVAQQGVGGSAPPVVQALLHAAEARGHAVLGEVRACTASLVRAERALEAAGPADDVPHWARSFDEAQLADELGHCHRDLQQFRAAAQHAERSLQLRAPGFARSRLFCRVVLATARLGLGELDQACQLAAEAAGQAAEMRSVRAVEYVRDFERRLEPYRDAAPARTYRDKVAALN</sequence>
<dbReference type="AlphaFoldDB" id="A0A7M2TEB4"/>
<dbReference type="Proteomes" id="UP000594008">
    <property type="component" value="Chromosome"/>
</dbReference>
<dbReference type="EMBL" id="CP063374">
    <property type="protein sequence ID" value="QOV46265.1"/>
    <property type="molecule type" value="Genomic_DNA"/>
</dbReference>
<reference evidence="2 3" key="1">
    <citation type="submission" date="2020-10" db="EMBL/GenBank/DDBJ databases">
        <title>Streptomyces chromofuscus complate genome analysis.</title>
        <authorList>
            <person name="Anwar N."/>
        </authorList>
    </citation>
    <scope>NUCLEOTIDE SEQUENCE [LARGE SCALE GENOMIC DNA]</scope>
    <source>
        <strain evidence="2 3">DSM 40273</strain>
    </source>
</reference>
<dbReference type="KEGG" id="schf:IPT68_10335"/>
<dbReference type="RefSeq" id="WP_189696945.1">
    <property type="nucleotide sequence ID" value="NZ_BMTA01000003.1"/>
</dbReference>
<evidence type="ECO:0000313" key="2">
    <source>
        <dbReference type="EMBL" id="QOV46265.1"/>
    </source>
</evidence>
<accession>A0A7M2TEB4</accession>
<feature type="region of interest" description="Disordered" evidence="1">
    <location>
        <begin position="151"/>
        <end position="181"/>
    </location>
</feature>
<evidence type="ECO:0000313" key="3">
    <source>
        <dbReference type="Proteomes" id="UP000594008"/>
    </source>
</evidence>